<evidence type="ECO:0000259" key="2">
    <source>
        <dbReference type="Pfam" id="PF23771"/>
    </source>
</evidence>
<organism evidence="3 4">
    <name type="scientific">Streptomyces echinoruber</name>
    <dbReference type="NCBI Taxonomy" id="68898"/>
    <lineage>
        <taxon>Bacteria</taxon>
        <taxon>Bacillati</taxon>
        <taxon>Actinomycetota</taxon>
        <taxon>Actinomycetes</taxon>
        <taxon>Kitasatosporales</taxon>
        <taxon>Streptomycetaceae</taxon>
        <taxon>Streptomyces</taxon>
    </lineage>
</organism>
<keyword evidence="4" id="KW-1185">Reference proteome</keyword>
<proteinExistence type="predicted"/>
<protein>
    <recommendedName>
        <fullName evidence="5">DUF2786 domain-containing protein</fullName>
    </recommendedName>
</protein>
<dbReference type="Proteomes" id="UP000623010">
    <property type="component" value="Unassembled WGS sequence"/>
</dbReference>
<dbReference type="Pfam" id="PF23771">
    <property type="entry name" value="DUF7168"/>
    <property type="match status" value="1"/>
</dbReference>
<reference evidence="3" key="1">
    <citation type="journal article" date="2014" name="Int. J. Syst. Evol. Microbiol.">
        <title>Complete genome sequence of Corynebacterium casei LMG S-19264T (=DSM 44701T), isolated from a smear-ripened cheese.</title>
        <authorList>
            <consortium name="US DOE Joint Genome Institute (JGI-PGF)"/>
            <person name="Walter F."/>
            <person name="Albersmeier A."/>
            <person name="Kalinowski J."/>
            <person name="Ruckert C."/>
        </authorList>
    </citation>
    <scope>NUCLEOTIDE SEQUENCE</scope>
    <source>
        <strain evidence="3">JCM 5016</strain>
    </source>
</reference>
<feature type="domain" description="DUF7168" evidence="2">
    <location>
        <begin position="73"/>
        <end position="177"/>
    </location>
</feature>
<dbReference type="InterPro" id="IPR055592">
    <property type="entry name" value="DUF7168"/>
</dbReference>
<name>A0A918VQR9_9ACTN</name>
<feature type="domain" description="DUF2786" evidence="1">
    <location>
        <begin position="10"/>
        <end position="47"/>
    </location>
</feature>
<evidence type="ECO:0000313" key="3">
    <source>
        <dbReference type="EMBL" id="GHA14865.1"/>
    </source>
</evidence>
<evidence type="ECO:0008006" key="5">
    <source>
        <dbReference type="Google" id="ProtNLM"/>
    </source>
</evidence>
<evidence type="ECO:0000259" key="1">
    <source>
        <dbReference type="Pfam" id="PF10979"/>
    </source>
</evidence>
<gene>
    <name evidence="3" type="ORF">GCM10010389_62000</name>
</gene>
<dbReference type="RefSeq" id="WP_185867795.1">
    <property type="nucleotide sequence ID" value="NZ_BMWH01000039.1"/>
</dbReference>
<comment type="caution">
    <text evidence="3">The sequence shown here is derived from an EMBL/GenBank/DDBJ whole genome shotgun (WGS) entry which is preliminary data.</text>
</comment>
<accession>A0A918VQR9</accession>
<dbReference type="AlphaFoldDB" id="A0A918VQR9"/>
<dbReference type="InterPro" id="IPR024498">
    <property type="entry name" value="DUF2786"/>
</dbReference>
<reference evidence="3" key="2">
    <citation type="submission" date="2020-09" db="EMBL/GenBank/DDBJ databases">
        <authorList>
            <person name="Sun Q."/>
            <person name="Ohkuma M."/>
        </authorList>
    </citation>
    <scope>NUCLEOTIDE SEQUENCE</scope>
    <source>
        <strain evidence="3">JCM 5016</strain>
    </source>
</reference>
<evidence type="ECO:0000313" key="4">
    <source>
        <dbReference type="Proteomes" id="UP000623010"/>
    </source>
</evidence>
<dbReference type="Pfam" id="PF10979">
    <property type="entry name" value="DUF2786"/>
    <property type="match status" value="1"/>
</dbReference>
<sequence>MTNAKEHPKLAQIRALLAKAEATNYPEEAEALTAKAAELMAKYGIEQALLDDGRAGGDAPIDRKITIANPWAMERVMLINRIALAMGCELIHLGRIGNGPSRLVHVFGFESDVQRVELLYTSLLLQMHSSLAAQRVPVGERARAWRRSWLLGYISRVGDRIEDAERRARQEASGQVTATGRSAALVLADRKAVVTRRYRAAYPRTRKARATTFTGTGYGAGWAAGGRADIGGHRIGRTAAAALIS</sequence>
<dbReference type="EMBL" id="BMWH01000039">
    <property type="protein sequence ID" value="GHA14865.1"/>
    <property type="molecule type" value="Genomic_DNA"/>
</dbReference>